<feature type="transmembrane region" description="Helical" evidence="5">
    <location>
        <begin position="356"/>
        <end position="377"/>
    </location>
</feature>
<evidence type="ECO:0000259" key="6">
    <source>
        <dbReference type="Pfam" id="PF14378"/>
    </source>
</evidence>
<feature type="transmembrane region" description="Helical" evidence="5">
    <location>
        <begin position="48"/>
        <end position="70"/>
    </location>
</feature>
<dbReference type="Gene3D" id="1.20.144.10">
    <property type="entry name" value="Phosphatidic acid phosphatase type 2/haloperoxidase"/>
    <property type="match status" value="1"/>
</dbReference>
<dbReference type="Pfam" id="PF14378">
    <property type="entry name" value="PAP2_3"/>
    <property type="match status" value="1"/>
</dbReference>
<evidence type="ECO:0000256" key="4">
    <source>
        <dbReference type="ARBA" id="ARBA00023136"/>
    </source>
</evidence>
<keyword evidence="3 5" id="KW-1133">Transmembrane helix</keyword>
<evidence type="ECO:0000313" key="8">
    <source>
        <dbReference type="Proteomes" id="UP000215405"/>
    </source>
</evidence>
<evidence type="ECO:0000256" key="5">
    <source>
        <dbReference type="SAM" id="Phobius"/>
    </source>
</evidence>
<gene>
    <name evidence="7" type="ORF">B7H23_02610</name>
</gene>
<evidence type="ECO:0000313" key="7">
    <source>
        <dbReference type="EMBL" id="OXT01858.1"/>
    </source>
</evidence>
<dbReference type="GO" id="GO:0016020">
    <property type="term" value="C:membrane"/>
    <property type="evidence" value="ECO:0007669"/>
    <property type="project" value="UniProtKB-SubCell"/>
</dbReference>
<dbReference type="Proteomes" id="UP000215405">
    <property type="component" value="Unassembled WGS sequence"/>
</dbReference>
<proteinExistence type="predicted"/>
<dbReference type="InterPro" id="IPR052185">
    <property type="entry name" value="IPC_Synthase-Related"/>
</dbReference>
<evidence type="ECO:0000256" key="2">
    <source>
        <dbReference type="ARBA" id="ARBA00022692"/>
    </source>
</evidence>
<organism evidence="7 8">
    <name type="scientific">Notoacmeibacter marinus</name>
    <dbReference type="NCBI Taxonomy" id="1876515"/>
    <lineage>
        <taxon>Bacteria</taxon>
        <taxon>Pseudomonadati</taxon>
        <taxon>Pseudomonadota</taxon>
        <taxon>Alphaproteobacteria</taxon>
        <taxon>Hyphomicrobiales</taxon>
        <taxon>Notoacmeibacteraceae</taxon>
        <taxon>Notoacmeibacter</taxon>
    </lineage>
</organism>
<dbReference type="EMBL" id="NBYO01000001">
    <property type="protein sequence ID" value="OXT01858.1"/>
    <property type="molecule type" value="Genomic_DNA"/>
</dbReference>
<feature type="transmembrane region" description="Helical" evidence="5">
    <location>
        <begin position="195"/>
        <end position="219"/>
    </location>
</feature>
<feature type="transmembrane region" description="Helical" evidence="5">
    <location>
        <begin position="142"/>
        <end position="166"/>
    </location>
</feature>
<accession>A0A231V0Y4</accession>
<reference evidence="8" key="1">
    <citation type="journal article" date="2017" name="Int. J. Syst. Evol. Microbiol.">
        <title>Notoacmeibacter marinus gen. nov., sp. nov., isolated from the gut of a limpet and proposal of Notoacmeibacteraceae fam. nov. in the order Rhizobiales of the class Alphaproteobacteria.</title>
        <authorList>
            <person name="Huang Z."/>
            <person name="Guo F."/>
            <person name="Lai Q."/>
        </authorList>
    </citation>
    <scope>NUCLEOTIDE SEQUENCE [LARGE SCALE GENOMIC DNA]</scope>
    <source>
        <strain evidence="8">XMTR2A4</strain>
    </source>
</reference>
<name>A0A231V0Y4_9HYPH</name>
<protein>
    <recommendedName>
        <fullName evidence="6">Inositolphosphotransferase Aur1/Ipt1 domain-containing protein</fullName>
    </recommendedName>
</protein>
<keyword evidence="4 5" id="KW-0472">Membrane</keyword>
<sequence length="390" mass="42239">MVRLYRTAMSIVENAGVTPSREGKSGPMSLFADTSKPALRSAAPRRSALPAGDGTLLIIALGTALVGQAVGVFSGRRTDMGVVTSVLEDLALLGLLAFAVVSFILFIDAARRRSKTPARDILTTLFGFLFDAARLMQFARTAAIFILFAIGFGELKGLAAIGGFAWDESFMHLERWLHFARLPHEWLRPVYDWPLAVQIVNFIYNLWYFVIIGVVLAIGIGRGGLENRFRFLFAFMASWLIGGVLIASVFSSAGPCFYGRLGFGGDYALLMARLGAIDLTHNLYALSTQNMLWESYAGGVNASPISAFPSLHVATATLIALFAWPSGWLGRMAGLAFLATILFGSVLLGWHYAVDGYAGILIALCAWKVAGFVSARLHIDNDQGLVRGDR</sequence>
<feature type="domain" description="Inositolphosphotransferase Aur1/Ipt1" evidence="6">
    <location>
        <begin position="170"/>
        <end position="367"/>
    </location>
</feature>
<feature type="transmembrane region" description="Helical" evidence="5">
    <location>
        <begin position="90"/>
        <end position="110"/>
    </location>
</feature>
<keyword evidence="8" id="KW-1185">Reference proteome</keyword>
<feature type="transmembrane region" description="Helical" evidence="5">
    <location>
        <begin position="332"/>
        <end position="350"/>
    </location>
</feature>
<dbReference type="InterPro" id="IPR026841">
    <property type="entry name" value="Aur1/Ipt1"/>
</dbReference>
<dbReference type="PANTHER" id="PTHR31310:SF7">
    <property type="entry name" value="PA-PHOSPHATASE RELATED-FAMILY PROTEIN DDB_G0268928"/>
    <property type="match status" value="1"/>
</dbReference>
<evidence type="ECO:0000256" key="1">
    <source>
        <dbReference type="ARBA" id="ARBA00004141"/>
    </source>
</evidence>
<dbReference type="CDD" id="cd03386">
    <property type="entry name" value="PAP2_Aur1_like"/>
    <property type="match status" value="1"/>
</dbReference>
<comment type="subcellular location">
    <subcellularLocation>
        <location evidence="1">Membrane</location>
        <topology evidence="1">Multi-pass membrane protein</topology>
    </subcellularLocation>
</comment>
<keyword evidence="2 5" id="KW-0812">Transmembrane</keyword>
<comment type="caution">
    <text evidence="7">The sequence shown here is derived from an EMBL/GenBank/DDBJ whole genome shotgun (WGS) entry which is preliminary data.</text>
</comment>
<dbReference type="PANTHER" id="PTHR31310">
    <property type="match status" value="1"/>
</dbReference>
<dbReference type="AlphaFoldDB" id="A0A231V0Y4"/>
<feature type="transmembrane region" description="Helical" evidence="5">
    <location>
        <begin position="231"/>
        <end position="253"/>
    </location>
</feature>
<evidence type="ECO:0000256" key="3">
    <source>
        <dbReference type="ARBA" id="ARBA00022989"/>
    </source>
</evidence>